<evidence type="ECO:0000256" key="1">
    <source>
        <dbReference type="SAM" id="MobiDB-lite"/>
    </source>
</evidence>
<dbReference type="EMBL" id="CAAALY010113419">
    <property type="protein sequence ID" value="VEL30576.1"/>
    <property type="molecule type" value="Genomic_DNA"/>
</dbReference>
<gene>
    <name evidence="2" type="ORF">PXEA_LOCUS24016</name>
</gene>
<evidence type="ECO:0000313" key="3">
    <source>
        <dbReference type="Proteomes" id="UP000784294"/>
    </source>
</evidence>
<proteinExistence type="predicted"/>
<accession>A0A448X8B5</accession>
<reference evidence="2" key="1">
    <citation type="submission" date="2018-11" db="EMBL/GenBank/DDBJ databases">
        <authorList>
            <consortium name="Pathogen Informatics"/>
        </authorList>
    </citation>
    <scope>NUCLEOTIDE SEQUENCE</scope>
</reference>
<dbReference type="AlphaFoldDB" id="A0A448X8B5"/>
<organism evidence="2 3">
    <name type="scientific">Protopolystoma xenopodis</name>
    <dbReference type="NCBI Taxonomy" id="117903"/>
    <lineage>
        <taxon>Eukaryota</taxon>
        <taxon>Metazoa</taxon>
        <taxon>Spiralia</taxon>
        <taxon>Lophotrochozoa</taxon>
        <taxon>Platyhelminthes</taxon>
        <taxon>Monogenea</taxon>
        <taxon>Polyopisthocotylea</taxon>
        <taxon>Polystomatidea</taxon>
        <taxon>Polystomatidae</taxon>
        <taxon>Protopolystoma</taxon>
    </lineage>
</organism>
<evidence type="ECO:0000313" key="2">
    <source>
        <dbReference type="EMBL" id="VEL30576.1"/>
    </source>
</evidence>
<name>A0A448X8B5_9PLAT</name>
<sequence>MVAVLLPGSSHRPPRSSAPQASQVRFVCTLAAALLVSKLAGLSAGLHLFGRLNAQIGANKGGNGRVHAVIVRSPGEADYGNPQKRA</sequence>
<protein>
    <submittedName>
        <fullName evidence="2">Uncharacterized protein</fullName>
    </submittedName>
</protein>
<keyword evidence="3" id="KW-1185">Reference proteome</keyword>
<dbReference type="Proteomes" id="UP000784294">
    <property type="component" value="Unassembled WGS sequence"/>
</dbReference>
<feature type="region of interest" description="Disordered" evidence="1">
    <location>
        <begin position="1"/>
        <end position="21"/>
    </location>
</feature>
<comment type="caution">
    <text evidence="2">The sequence shown here is derived from an EMBL/GenBank/DDBJ whole genome shotgun (WGS) entry which is preliminary data.</text>
</comment>